<name>A0A8A1UGU6_STRR1</name>
<evidence type="ECO:0000313" key="2">
    <source>
        <dbReference type="Proteomes" id="UP000011074"/>
    </source>
</evidence>
<evidence type="ECO:0000313" key="1">
    <source>
        <dbReference type="EMBL" id="QST79199.1"/>
    </source>
</evidence>
<dbReference type="EMBL" id="CP048261">
    <property type="protein sequence ID" value="QST79199.1"/>
    <property type="molecule type" value="Genomic_DNA"/>
</dbReference>
<gene>
    <name evidence="1" type="ORF">SRIM_002580</name>
</gene>
<sequence length="191" mass="20686">MEWTPDEPVQVTAGPRRTTPLYLATDGTALHGSWEMGDLSSFAGGLNAREVTRLLLYRPRYSTSTVFTGIHRLRERATAHFGGALFPRCPEAALHSGPRDLADDADVLGAFVQAMGDAWDTRPLETVTTAAHLTGGFDSGVLATRAAAPRLHPRQRRVSPYDEPLYRPFQRLTEGLAAFGVRAVVTGLGGD</sequence>
<accession>A0A8A1UGU6</accession>
<dbReference type="GeneID" id="66852775"/>
<proteinExistence type="predicted"/>
<dbReference type="Proteomes" id="UP000011074">
    <property type="component" value="Chromosome"/>
</dbReference>
<dbReference type="RefSeq" id="WP_129820880.1">
    <property type="nucleotide sequence ID" value="NZ_CP048261.1"/>
</dbReference>
<reference evidence="1" key="3">
    <citation type="journal article" date="2021" name="bioRxiv">
        <title>Bilateral symmetry of linear streptomycete chromosomes.</title>
        <authorList>
            <person name="Algora-Gallardo L."/>
            <person name="Schniete J.K."/>
            <person name="Mark D.R."/>
            <person name="Hunter I.S."/>
            <person name="Herron P.R."/>
        </authorList>
    </citation>
    <scope>NUCLEOTIDE SEQUENCE</scope>
    <source>
        <strain evidence="1">ATCC 10970</strain>
    </source>
</reference>
<organism evidence="1 2">
    <name type="scientific">Streptomyces rimosus subsp. rimosus (strain ATCC 10970 / DSM 40260 / JCM 4667 / NRRL 2234)</name>
    <dbReference type="NCBI Taxonomy" id="1265868"/>
    <lineage>
        <taxon>Bacteria</taxon>
        <taxon>Bacillati</taxon>
        <taxon>Actinomycetota</taxon>
        <taxon>Actinomycetes</taxon>
        <taxon>Kitasatosporales</taxon>
        <taxon>Streptomycetaceae</taxon>
        <taxon>Streptomyces</taxon>
    </lineage>
</organism>
<protein>
    <recommendedName>
        <fullName evidence="3">Asparagine synthase</fullName>
    </recommendedName>
</protein>
<reference evidence="1" key="1">
    <citation type="submission" date="2012-12" db="EMBL/GenBank/DDBJ databases">
        <authorList>
            <person name="Pethick F.E."/>
            <person name="MacFadyen A.C."/>
            <person name="Tang Z."/>
            <person name="Sangal V."/>
            <person name="Tze-Tze L."/>
            <person name="Chu J."/>
            <person name="Guo M."/>
            <person name="Kirby R."/>
            <person name="Hoskisson P.A."/>
            <person name="Herron P.R."/>
            <person name="Hunter I.S."/>
        </authorList>
    </citation>
    <scope>NUCLEOTIDE SEQUENCE</scope>
    <source>
        <strain evidence="1">ATCC 10970</strain>
    </source>
</reference>
<evidence type="ECO:0008006" key="3">
    <source>
        <dbReference type="Google" id="ProtNLM"/>
    </source>
</evidence>
<reference evidence="1" key="2">
    <citation type="submission" date="2020-01" db="EMBL/GenBank/DDBJ databases">
        <authorList>
            <person name="Algora L."/>
            <person name="Schniete J.K."/>
            <person name="MacFadyen A."/>
            <person name="Hoskisson P.A."/>
            <person name="Hunter I.S."/>
            <person name="Herron P.R."/>
        </authorList>
    </citation>
    <scope>NUCLEOTIDE SEQUENCE</scope>
    <source>
        <strain evidence="1">ATCC 10970</strain>
    </source>
</reference>
<dbReference type="AlphaFoldDB" id="A0A8A1UGU6"/>